<dbReference type="GO" id="GO:0004571">
    <property type="term" value="F:mannosyl-oligosaccharide 1,2-alpha-mannosidase activity"/>
    <property type="evidence" value="ECO:0007669"/>
    <property type="project" value="InterPro"/>
</dbReference>
<keyword evidence="1" id="KW-0325">Glycoprotein</keyword>
<dbReference type="Proteomes" id="UP000287651">
    <property type="component" value="Unassembled WGS sequence"/>
</dbReference>
<evidence type="ECO:0000313" key="2">
    <source>
        <dbReference type="EMBL" id="RRT57370.1"/>
    </source>
</evidence>
<dbReference type="PANTHER" id="PTHR45679">
    <property type="entry name" value="ER DEGRADATION-ENHANCING ALPHA-MANNOSIDASE-LIKE PROTEIN 2"/>
    <property type="match status" value="1"/>
</dbReference>
<gene>
    <name evidence="2" type="ORF">B296_00029091</name>
</gene>
<dbReference type="PANTHER" id="PTHR45679:SF5">
    <property type="entry name" value="ER DEGRADATION-ENHANCING ALPHA-MANNOSIDASE-LIKE PROTEIN 1"/>
    <property type="match status" value="1"/>
</dbReference>
<dbReference type="GO" id="GO:1904380">
    <property type="term" value="P:endoplasmic reticulum mannose trimming"/>
    <property type="evidence" value="ECO:0007669"/>
    <property type="project" value="InterPro"/>
</dbReference>
<dbReference type="InterPro" id="IPR012341">
    <property type="entry name" value="6hp_glycosidase-like_sf"/>
</dbReference>
<dbReference type="SUPFAM" id="SSF48225">
    <property type="entry name" value="Seven-hairpin glycosidases"/>
    <property type="match status" value="1"/>
</dbReference>
<protein>
    <submittedName>
        <fullName evidence="2">Uncharacterized protein</fullName>
    </submittedName>
</protein>
<dbReference type="GO" id="GO:0005509">
    <property type="term" value="F:calcium ion binding"/>
    <property type="evidence" value="ECO:0007669"/>
    <property type="project" value="InterPro"/>
</dbReference>
<organism evidence="2 3">
    <name type="scientific">Ensete ventricosum</name>
    <name type="common">Abyssinian banana</name>
    <name type="synonym">Musa ensete</name>
    <dbReference type="NCBI Taxonomy" id="4639"/>
    <lineage>
        <taxon>Eukaryota</taxon>
        <taxon>Viridiplantae</taxon>
        <taxon>Streptophyta</taxon>
        <taxon>Embryophyta</taxon>
        <taxon>Tracheophyta</taxon>
        <taxon>Spermatophyta</taxon>
        <taxon>Magnoliopsida</taxon>
        <taxon>Liliopsida</taxon>
        <taxon>Zingiberales</taxon>
        <taxon>Musaceae</taxon>
        <taxon>Ensete</taxon>
    </lineage>
</organism>
<reference evidence="2 3" key="1">
    <citation type="journal article" date="2014" name="Agronomy (Basel)">
        <title>A Draft Genome Sequence for Ensete ventricosum, the Drought-Tolerant Tree Against Hunger.</title>
        <authorList>
            <person name="Harrison J."/>
            <person name="Moore K.A."/>
            <person name="Paszkiewicz K."/>
            <person name="Jones T."/>
            <person name="Grant M."/>
            <person name="Ambacheew D."/>
            <person name="Muzemil S."/>
            <person name="Studholme D.J."/>
        </authorList>
    </citation>
    <scope>NUCLEOTIDE SEQUENCE [LARGE SCALE GENOMIC DNA]</scope>
</reference>
<dbReference type="InterPro" id="IPR044674">
    <property type="entry name" value="EDEM1/2/3"/>
</dbReference>
<evidence type="ECO:0000256" key="1">
    <source>
        <dbReference type="ARBA" id="ARBA00023180"/>
    </source>
</evidence>
<dbReference type="GO" id="GO:0005975">
    <property type="term" value="P:carbohydrate metabolic process"/>
    <property type="evidence" value="ECO:0007669"/>
    <property type="project" value="InterPro"/>
</dbReference>
<comment type="caution">
    <text evidence="2">The sequence shown here is derived from an EMBL/GenBank/DDBJ whole genome shotgun (WGS) entry which is preliminary data.</text>
</comment>
<dbReference type="Gene3D" id="1.50.10.10">
    <property type="match status" value="1"/>
</dbReference>
<sequence>MRTGKATYWQLTSLQAFWPGLQILVGDIAAANSSHREFFHVWDKFGVLPERYILWSTYKHTHFFKLSPL</sequence>
<dbReference type="AlphaFoldDB" id="A0A426Z055"/>
<accession>A0A426Z055</accession>
<dbReference type="GO" id="GO:0044322">
    <property type="term" value="C:endoplasmic reticulum quality control compartment"/>
    <property type="evidence" value="ECO:0007669"/>
    <property type="project" value="GOC"/>
</dbReference>
<evidence type="ECO:0000313" key="3">
    <source>
        <dbReference type="Proteomes" id="UP000287651"/>
    </source>
</evidence>
<proteinExistence type="predicted"/>
<name>A0A426Z055_ENSVE</name>
<dbReference type="GO" id="GO:0016020">
    <property type="term" value="C:membrane"/>
    <property type="evidence" value="ECO:0007669"/>
    <property type="project" value="InterPro"/>
</dbReference>
<dbReference type="EMBL" id="AMZH03009189">
    <property type="protein sequence ID" value="RRT57370.1"/>
    <property type="molecule type" value="Genomic_DNA"/>
</dbReference>
<dbReference type="InterPro" id="IPR036026">
    <property type="entry name" value="Seven-hairpin_glycosidases"/>
</dbReference>